<protein>
    <submittedName>
        <fullName evidence="3">Aminoglycoside phosphotransferase</fullName>
    </submittedName>
</protein>
<sequence length="92" mass="10335">MGKRMENTVERKMGIDMLASIEIELTKRFGIVPFEMRYQAGMMMFLGTVERSHNFALVNIPATSDTVRQTGTMVQQIHTIVTTDKVSVPSAI</sequence>
<evidence type="ECO:0000313" key="1">
    <source>
        <dbReference type="EMBL" id="VDM42951.1"/>
    </source>
</evidence>
<proteinExistence type="predicted"/>
<name>A0A183UT10_TOXCA</name>
<reference evidence="3" key="1">
    <citation type="submission" date="2016-06" db="UniProtKB">
        <authorList>
            <consortium name="WormBaseParasite"/>
        </authorList>
    </citation>
    <scope>IDENTIFICATION</scope>
</reference>
<keyword evidence="2" id="KW-1185">Reference proteome</keyword>
<dbReference type="Proteomes" id="UP000050794">
    <property type="component" value="Unassembled WGS sequence"/>
</dbReference>
<dbReference type="WBParaSite" id="TCNE_0001163001-mRNA-1">
    <property type="protein sequence ID" value="TCNE_0001163001-mRNA-1"/>
    <property type="gene ID" value="TCNE_0001163001"/>
</dbReference>
<dbReference type="AlphaFoldDB" id="A0A183UT10"/>
<dbReference type="EMBL" id="UYWY01020929">
    <property type="protein sequence ID" value="VDM42951.1"/>
    <property type="molecule type" value="Genomic_DNA"/>
</dbReference>
<reference evidence="1 2" key="2">
    <citation type="submission" date="2018-11" db="EMBL/GenBank/DDBJ databases">
        <authorList>
            <consortium name="Pathogen Informatics"/>
        </authorList>
    </citation>
    <scope>NUCLEOTIDE SEQUENCE [LARGE SCALE GENOMIC DNA]</scope>
</reference>
<organism evidence="2 3">
    <name type="scientific">Toxocara canis</name>
    <name type="common">Canine roundworm</name>
    <dbReference type="NCBI Taxonomy" id="6265"/>
    <lineage>
        <taxon>Eukaryota</taxon>
        <taxon>Metazoa</taxon>
        <taxon>Ecdysozoa</taxon>
        <taxon>Nematoda</taxon>
        <taxon>Chromadorea</taxon>
        <taxon>Rhabditida</taxon>
        <taxon>Spirurina</taxon>
        <taxon>Ascaridomorpha</taxon>
        <taxon>Ascaridoidea</taxon>
        <taxon>Toxocaridae</taxon>
        <taxon>Toxocara</taxon>
    </lineage>
</organism>
<evidence type="ECO:0000313" key="3">
    <source>
        <dbReference type="WBParaSite" id="TCNE_0001163001-mRNA-1"/>
    </source>
</evidence>
<gene>
    <name evidence="1" type="ORF">TCNE_LOCUS11630</name>
</gene>
<evidence type="ECO:0000313" key="2">
    <source>
        <dbReference type="Proteomes" id="UP000050794"/>
    </source>
</evidence>
<accession>A0A183UT10</accession>